<organism evidence="4 5">
    <name type="scientific">Halobaculum litoreum</name>
    <dbReference type="NCBI Taxonomy" id="3031998"/>
    <lineage>
        <taxon>Archaea</taxon>
        <taxon>Methanobacteriati</taxon>
        <taxon>Methanobacteriota</taxon>
        <taxon>Stenosarchaea group</taxon>
        <taxon>Halobacteria</taxon>
        <taxon>Halobacteriales</taxon>
        <taxon>Haloferacaceae</taxon>
        <taxon>Halobaculum</taxon>
    </lineage>
</organism>
<keyword evidence="5" id="KW-1185">Reference proteome</keyword>
<sequence>MSNTIDPAARIGRVTLAVSDLDAVVAFYRGVVGLTVRERDDDRASLGTADATLLELDRDPEAGPRPADAAGLFHTAFLYPSRGALGDALARAREAGARIGGASDHRVSEALYLRDPEGNGVELYRDRPREAWPETDGRVEMDTLPLDVASLLTDRAGEFDTAGDPAPDDTTVGHVHLEVTDLDAAEAFYVDALGFDVRQRWEAEALFVAAGGYHHHVGLNTWNDRTAPATGRGLREFEVVVSDGTALGAVRSGLADAGVAFRADGDALVASGPDGVSVRVSSTDPRGPFRAASSLEVRLGSPILYRSMRCTTTIGPSLREVPGDRETASNAARGRGGG</sequence>
<reference evidence="4 5" key="1">
    <citation type="journal article" date="2019" name="Int. J. Syst. Evol. Microbiol.">
        <title>The Global Catalogue of Microorganisms (GCM) 10K type strain sequencing project: providing services to taxonomists for standard genome sequencing and annotation.</title>
        <authorList>
            <consortium name="The Broad Institute Genomics Platform"/>
            <consortium name="The Broad Institute Genome Sequencing Center for Infectious Disease"/>
            <person name="Wu L."/>
            <person name="Ma J."/>
        </authorList>
    </citation>
    <scope>NUCLEOTIDE SEQUENCE [LARGE SCALE GENOMIC DNA]</scope>
    <source>
        <strain evidence="4 5">DT92</strain>
    </source>
</reference>
<dbReference type="SUPFAM" id="SSF54593">
    <property type="entry name" value="Glyoxalase/Bleomycin resistance protein/Dihydroxybiphenyl dioxygenase"/>
    <property type="match status" value="2"/>
</dbReference>
<feature type="domain" description="VOC" evidence="3">
    <location>
        <begin position="10"/>
        <end position="126"/>
    </location>
</feature>
<dbReference type="InterPro" id="IPR004360">
    <property type="entry name" value="Glyas_Fos-R_dOase_dom"/>
</dbReference>
<evidence type="ECO:0000313" key="5">
    <source>
        <dbReference type="Proteomes" id="UP001596368"/>
    </source>
</evidence>
<evidence type="ECO:0000313" key="4">
    <source>
        <dbReference type="EMBL" id="MFC7136687.1"/>
    </source>
</evidence>
<dbReference type="InterPro" id="IPR029068">
    <property type="entry name" value="Glyas_Bleomycin-R_OHBP_Dase"/>
</dbReference>
<proteinExistence type="predicted"/>
<dbReference type="Gene3D" id="3.10.180.10">
    <property type="entry name" value="2,3-Dihydroxybiphenyl 1,2-Dioxygenase, domain 1"/>
    <property type="match status" value="2"/>
</dbReference>
<dbReference type="PANTHER" id="PTHR43279:SF1">
    <property type="entry name" value="CATECHOL-2,3-DIOXYGENASE"/>
    <property type="match status" value="1"/>
</dbReference>
<accession>A0ABD5XNE1</accession>
<evidence type="ECO:0000256" key="2">
    <source>
        <dbReference type="SAM" id="MobiDB-lite"/>
    </source>
</evidence>
<dbReference type="EMBL" id="JBHSZG010000001">
    <property type="protein sequence ID" value="MFC7136687.1"/>
    <property type="molecule type" value="Genomic_DNA"/>
</dbReference>
<gene>
    <name evidence="4" type="ORF">ACFQRB_09605</name>
</gene>
<dbReference type="PROSITE" id="PS00934">
    <property type="entry name" value="GLYOXALASE_I_1"/>
    <property type="match status" value="1"/>
</dbReference>
<evidence type="ECO:0000256" key="1">
    <source>
        <dbReference type="ARBA" id="ARBA00022723"/>
    </source>
</evidence>
<dbReference type="Pfam" id="PF00903">
    <property type="entry name" value="Glyoxalase"/>
    <property type="match status" value="2"/>
</dbReference>
<comment type="caution">
    <text evidence="4">The sequence shown here is derived from an EMBL/GenBank/DDBJ whole genome shotgun (WGS) entry which is preliminary data.</text>
</comment>
<protein>
    <submittedName>
        <fullName evidence="4">VOC family protein</fullName>
    </submittedName>
</protein>
<keyword evidence="1" id="KW-0479">Metal-binding</keyword>
<evidence type="ECO:0000259" key="3">
    <source>
        <dbReference type="PROSITE" id="PS51819"/>
    </source>
</evidence>
<dbReference type="GO" id="GO:0046872">
    <property type="term" value="F:metal ion binding"/>
    <property type="evidence" value="ECO:0007669"/>
    <property type="project" value="UniProtKB-KW"/>
</dbReference>
<feature type="domain" description="VOC" evidence="3">
    <location>
        <begin position="171"/>
        <end position="298"/>
    </location>
</feature>
<dbReference type="Proteomes" id="UP001596368">
    <property type="component" value="Unassembled WGS sequence"/>
</dbReference>
<dbReference type="AlphaFoldDB" id="A0ABD5XNE1"/>
<dbReference type="PANTHER" id="PTHR43279">
    <property type="entry name" value="CATECHOL-2,3-DIOXYGENASE"/>
    <property type="match status" value="1"/>
</dbReference>
<feature type="region of interest" description="Disordered" evidence="2">
    <location>
        <begin position="315"/>
        <end position="338"/>
    </location>
</feature>
<dbReference type="InterPro" id="IPR018146">
    <property type="entry name" value="Glyoxalase_1_CS"/>
</dbReference>
<dbReference type="PROSITE" id="PS51819">
    <property type="entry name" value="VOC"/>
    <property type="match status" value="2"/>
</dbReference>
<dbReference type="InterPro" id="IPR037523">
    <property type="entry name" value="VOC_core"/>
</dbReference>
<name>A0ABD5XNE1_9EURY</name>